<keyword evidence="3" id="KW-0862">Zinc</keyword>
<dbReference type="SUPFAM" id="SSF103612">
    <property type="entry name" value="SBT domain"/>
    <property type="match status" value="1"/>
</dbReference>
<dbReference type="PANTHER" id="PTHR31251:SF169">
    <property type="entry name" value="SQUAMOSA PROMOTER-BINDING-LIKE PROTEIN 8"/>
    <property type="match status" value="1"/>
</dbReference>
<dbReference type="PROSITE" id="PS51141">
    <property type="entry name" value="ZF_SBP"/>
    <property type="match status" value="1"/>
</dbReference>
<dbReference type="InterPro" id="IPR004333">
    <property type="entry name" value="SBP_dom"/>
</dbReference>
<feature type="domain" description="SBP-type" evidence="6">
    <location>
        <begin position="162"/>
        <end position="239"/>
    </location>
</feature>
<feature type="region of interest" description="Disordered" evidence="5">
    <location>
        <begin position="232"/>
        <end position="273"/>
    </location>
</feature>
<dbReference type="PANTHER" id="PTHR31251">
    <property type="entry name" value="SQUAMOSA PROMOTER-BINDING-LIKE PROTEIN 4"/>
    <property type="match status" value="1"/>
</dbReference>
<dbReference type="Gene3D" id="4.10.1100.10">
    <property type="entry name" value="Transcription factor, SBP-box domain"/>
    <property type="match status" value="1"/>
</dbReference>
<dbReference type="InterPro" id="IPR044817">
    <property type="entry name" value="SBP-like"/>
</dbReference>
<evidence type="ECO:0000256" key="1">
    <source>
        <dbReference type="ARBA" id="ARBA00022723"/>
    </source>
</evidence>
<accession>A0A1D1YV89</accession>
<proteinExistence type="predicted"/>
<evidence type="ECO:0000259" key="6">
    <source>
        <dbReference type="PROSITE" id="PS51141"/>
    </source>
</evidence>
<reference evidence="7" key="1">
    <citation type="submission" date="2015-07" db="EMBL/GenBank/DDBJ databases">
        <title>Transcriptome Assembly of Anthurium amnicola.</title>
        <authorList>
            <person name="Suzuki J."/>
        </authorList>
    </citation>
    <scope>NUCLEOTIDE SEQUENCE</scope>
</reference>
<evidence type="ECO:0000256" key="2">
    <source>
        <dbReference type="ARBA" id="ARBA00022771"/>
    </source>
</evidence>
<dbReference type="GO" id="GO:0003677">
    <property type="term" value="F:DNA binding"/>
    <property type="evidence" value="ECO:0007669"/>
    <property type="project" value="InterPro"/>
</dbReference>
<dbReference type="Pfam" id="PF03110">
    <property type="entry name" value="SBP"/>
    <property type="match status" value="1"/>
</dbReference>
<evidence type="ECO:0000256" key="3">
    <source>
        <dbReference type="ARBA" id="ARBA00022833"/>
    </source>
</evidence>
<dbReference type="GO" id="GO:0008270">
    <property type="term" value="F:zinc ion binding"/>
    <property type="evidence" value="ECO:0007669"/>
    <property type="project" value="UniProtKB-KW"/>
</dbReference>
<keyword evidence="1" id="KW-0479">Metal-binding</keyword>
<organism evidence="7">
    <name type="scientific">Anthurium amnicola</name>
    <dbReference type="NCBI Taxonomy" id="1678845"/>
    <lineage>
        <taxon>Eukaryota</taxon>
        <taxon>Viridiplantae</taxon>
        <taxon>Streptophyta</taxon>
        <taxon>Embryophyta</taxon>
        <taxon>Tracheophyta</taxon>
        <taxon>Spermatophyta</taxon>
        <taxon>Magnoliopsida</taxon>
        <taxon>Liliopsida</taxon>
        <taxon>Araceae</taxon>
        <taxon>Pothoideae</taxon>
        <taxon>Potheae</taxon>
        <taxon>Anthurium</taxon>
    </lineage>
</organism>
<evidence type="ECO:0000256" key="4">
    <source>
        <dbReference type="PROSITE-ProRule" id="PRU00470"/>
    </source>
</evidence>
<dbReference type="EMBL" id="GDJX01009359">
    <property type="protein sequence ID" value="JAT58577.1"/>
    <property type="molecule type" value="Transcribed_RNA"/>
</dbReference>
<dbReference type="AlphaFoldDB" id="A0A1D1YV89"/>
<evidence type="ECO:0000313" key="7">
    <source>
        <dbReference type="EMBL" id="JAT58577.1"/>
    </source>
</evidence>
<keyword evidence="2 4" id="KW-0863">Zinc-finger</keyword>
<dbReference type="InterPro" id="IPR036893">
    <property type="entry name" value="SBP_sf"/>
</dbReference>
<name>A0A1D1YV89_9ARAE</name>
<sequence length="361" mass="37845">MLEYEWANPALMLLSYDPPAAEEEPTPPELTHHRHHHMFPLYDRTCCLDLAGTLIPPLPPPPVPAVAAASGLEDEYSLHNYALSLPAPPPAHPLGLPPATRIGLNLGVRTYFASSPDGELMQLGKNVYRRSDYNEVITGGGGPGGVRVGLGGNAGAGSAACRARCQAEGCGADLARAKHYHRRHKVCEFHSKAAAVVAHGLTQRFCQQCSRFHVLSEFDQGKRSCRKRLADHNRRRRKTQPLAALLPPPSSPPLGQSTAPVSAATKAPGDGVSPATCGGATAMAAASLVAPASPTRMALGSCFGSLDGFPGANSSSSSSSPPSCSSSGCSVLPRLPDYGPYGQRVLPMPIWEAGDHGGHAH</sequence>
<gene>
    <name evidence="7" type="primary">SPL8_3</name>
    <name evidence="7" type="ORF">g.59972</name>
</gene>
<dbReference type="GO" id="GO:0005634">
    <property type="term" value="C:nucleus"/>
    <property type="evidence" value="ECO:0007669"/>
    <property type="project" value="InterPro"/>
</dbReference>
<evidence type="ECO:0000256" key="5">
    <source>
        <dbReference type="SAM" id="MobiDB-lite"/>
    </source>
</evidence>
<protein>
    <submittedName>
        <fullName evidence="7">Squamosa promoter-binding-like protein 8</fullName>
    </submittedName>
</protein>